<organism evidence="2">
    <name type="scientific">Candidatus Tisiphia endosymbiont of Sergentomyia squamirostris</name>
    <dbReference type="NCBI Taxonomy" id="3113639"/>
    <lineage>
        <taxon>Bacteria</taxon>
        <taxon>Pseudomonadati</taxon>
        <taxon>Pseudomonadota</taxon>
        <taxon>Alphaproteobacteria</taxon>
        <taxon>Rickettsiales</taxon>
        <taxon>Rickettsiaceae</taxon>
        <taxon>Rickettsieae</taxon>
        <taxon>Candidatus Tisiphia</taxon>
    </lineage>
</organism>
<feature type="transmembrane region" description="Helical" evidence="1">
    <location>
        <begin position="36"/>
        <end position="54"/>
    </location>
</feature>
<protein>
    <recommendedName>
        <fullName evidence="3">MFS transporter</fullName>
    </recommendedName>
</protein>
<feature type="transmembrane region" description="Helical" evidence="1">
    <location>
        <begin position="125"/>
        <end position="145"/>
    </location>
</feature>
<evidence type="ECO:0000313" key="2">
    <source>
        <dbReference type="EMBL" id="BFD45762.1"/>
    </source>
</evidence>
<keyword evidence="1" id="KW-0812">Transmembrane</keyword>
<dbReference type="SUPFAM" id="SSF103473">
    <property type="entry name" value="MFS general substrate transporter"/>
    <property type="match status" value="1"/>
</dbReference>
<dbReference type="EMBL" id="AP029170">
    <property type="protein sequence ID" value="BFD45762.1"/>
    <property type="molecule type" value="Genomic_DNA"/>
</dbReference>
<sequence length="187" mass="21689">MDCAWPVCFYFAYVYCGNILKQDFGFSSEQIIHQNFIVSIIQLIGMLVLTFLSYKVYPPKIIKTKLCLFIIVMLLTPMLITKTSSHYTIFFIQCCIMLFACDYVPARPITYTHISIFRRFTYSSFSYALSRVIMYIITSFGLVYLVEFFGYIGLLIIMIPVVISYSFGVMHFGRLEKAAGNYLDKKN</sequence>
<keyword evidence="1" id="KW-1133">Transmembrane helix</keyword>
<feature type="transmembrane region" description="Helical" evidence="1">
    <location>
        <begin position="66"/>
        <end position="81"/>
    </location>
</feature>
<evidence type="ECO:0000256" key="1">
    <source>
        <dbReference type="SAM" id="Phobius"/>
    </source>
</evidence>
<evidence type="ECO:0008006" key="3">
    <source>
        <dbReference type="Google" id="ProtNLM"/>
    </source>
</evidence>
<proteinExistence type="predicted"/>
<feature type="transmembrane region" description="Helical" evidence="1">
    <location>
        <begin position="151"/>
        <end position="172"/>
    </location>
</feature>
<feature type="transmembrane region" description="Helical" evidence="1">
    <location>
        <begin position="87"/>
        <end position="104"/>
    </location>
</feature>
<dbReference type="InterPro" id="IPR036259">
    <property type="entry name" value="MFS_trans_sf"/>
</dbReference>
<dbReference type="AlphaFoldDB" id="A0AAT9G7D9"/>
<reference evidence="2" key="1">
    <citation type="submission" date="2024-01" db="EMBL/GenBank/DDBJ databases">
        <title>Sequencing the genomes of a sandfly, Sergentomyia squamirostris, and its two endosymbionts.</title>
        <authorList>
            <person name="Itokawa K."/>
            <person name="Sanjoba C."/>
        </authorList>
    </citation>
    <scope>NUCLEOTIDE SEQUENCE</scope>
    <source>
        <strain evidence="2">RiSSQ</strain>
    </source>
</reference>
<keyword evidence="1" id="KW-0472">Membrane</keyword>
<accession>A0AAT9G7D9</accession>
<name>A0AAT9G7D9_9RICK</name>
<gene>
    <name evidence="2" type="ORF">DMENIID0002_04080</name>
</gene>